<dbReference type="InterPro" id="IPR031052">
    <property type="entry name" value="FHY3/FAR1"/>
</dbReference>
<dbReference type="Proteomes" id="UP000595140">
    <property type="component" value="Unassembled WGS sequence"/>
</dbReference>
<comment type="similarity">
    <text evidence="1 6">Belongs to the FHY3/FAR1 family.</text>
</comment>
<dbReference type="GO" id="GO:0005634">
    <property type="term" value="C:nucleus"/>
    <property type="evidence" value="ECO:0007669"/>
    <property type="project" value="UniProtKB-SubCell"/>
</dbReference>
<accession>A0A484MP07</accession>
<comment type="function">
    <text evidence="6">Putative transcription activator involved in regulating light control of development.</text>
</comment>
<evidence type="ECO:0000313" key="9">
    <source>
        <dbReference type="Proteomes" id="UP000595140"/>
    </source>
</evidence>
<dbReference type="SMART" id="SM00575">
    <property type="entry name" value="ZnF_PMZ"/>
    <property type="match status" value="1"/>
</dbReference>
<evidence type="ECO:0000256" key="1">
    <source>
        <dbReference type="ARBA" id="ARBA00005889"/>
    </source>
</evidence>
<evidence type="ECO:0000256" key="4">
    <source>
        <dbReference type="ARBA" id="ARBA00022833"/>
    </source>
</evidence>
<proteinExistence type="inferred from homology"/>
<dbReference type="EMBL" id="OOIL02004148">
    <property type="protein sequence ID" value="VFQ90713.1"/>
    <property type="molecule type" value="Genomic_DNA"/>
</dbReference>
<dbReference type="InterPro" id="IPR006564">
    <property type="entry name" value="Znf_PMZ"/>
</dbReference>
<dbReference type="Pfam" id="PF10551">
    <property type="entry name" value="MULE"/>
    <property type="match status" value="1"/>
</dbReference>
<keyword evidence="2 6" id="KW-0479">Metal-binding</keyword>
<comment type="subcellular location">
    <subcellularLocation>
        <location evidence="6">Nucleus</location>
    </subcellularLocation>
</comment>
<evidence type="ECO:0000256" key="6">
    <source>
        <dbReference type="RuleBase" id="RU367018"/>
    </source>
</evidence>
<dbReference type="GO" id="GO:0008270">
    <property type="term" value="F:zinc ion binding"/>
    <property type="evidence" value="ECO:0007669"/>
    <property type="project" value="UniProtKB-UniRule"/>
</dbReference>
<name>A0A484MP07_9ASTE</name>
<evidence type="ECO:0000256" key="2">
    <source>
        <dbReference type="ARBA" id="ARBA00022723"/>
    </source>
</evidence>
<dbReference type="Pfam" id="PF04434">
    <property type="entry name" value="SWIM"/>
    <property type="match status" value="1"/>
</dbReference>
<dbReference type="InterPro" id="IPR007527">
    <property type="entry name" value="Znf_SWIM"/>
</dbReference>
<keyword evidence="4 6" id="KW-0862">Zinc</keyword>
<dbReference type="PANTHER" id="PTHR31669:SF302">
    <property type="entry name" value="PROTEIN FAR1-RELATED SEQUENCE"/>
    <property type="match status" value="1"/>
</dbReference>
<dbReference type="PROSITE" id="PS50966">
    <property type="entry name" value="ZF_SWIM"/>
    <property type="match status" value="1"/>
</dbReference>
<evidence type="ECO:0000259" key="7">
    <source>
        <dbReference type="PROSITE" id="PS50966"/>
    </source>
</evidence>
<organism evidence="8 9">
    <name type="scientific">Cuscuta campestris</name>
    <dbReference type="NCBI Taxonomy" id="132261"/>
    <lineage>
        <taxon>Eukaryota</taxon>
        <taxon>Viridiplantae</taxon>
        <taxon>Streptophyta</taxon>
        <taxon>Embryophyta</taxon>
        <taxon>Tracheophyta</taxon>
        <taxon>Spermatophyta</taxon>
        <taxon>Magnoliopsida</taxon>
        <taxon>eudicotyledons</taxon>
        <taxon>Gunneridae</taxon>
        <taxon>Pentapetalae</taxon>
        <taxon>asterids</taxon>
        <taxon>lamiids</taxon>
        <taxon>Solanales</taxon>
        <taxon>Convolvulaceae</taxon>
        <taxon>Cuscuteae</taxon>
        <taxon>Cuscuta</taxon>
        <taxon>Cuscuta subgen. Grammica</taxon>
        <taxon>Cuscuta sect. Cleistogrammica</taxon>
    </lineage>
</organism>
<keyword evidence="9" id="KW-1185">Reference proteome</keyword>
<keyword evidence="6" id="KW-0539">Nucleus</keyword>
<dbReference type="GO" id="GO:0006355">
    <property type="term" value="P:regulation of DNA-templated transcription"/>
    <property type="evidence" value="ECO:0007669"/>
    <property type="project" value="UniProtKB-UniRule"/>
</dbReference>
<keyword evidence="3 5" id="KW-0863">Zinc-finger</keyword>
<reference evidence="8 9" key="1">
    <citation type="submission" date="2018-04" db="EMBL/GenBank/DDBJ databases">
        <authorList>
            <person name="Vogel A."/>
        </authorList>
    </citation>
    <scope>NUCLEOTIDE SEQUENCE [LARGE SCALE GENOMIC DNA]</scope>
</reference>
<protein>
    <recommendedName>
        <fullName evidence="6">Protein FAR1-RELATED SEQUENCE</fullName>
    </recommendedName>
</protein>
<evidence type="ECO:0000256" key="5">
    <source>
        <dbReference type="PROSITE-ProRule" id="PRU00325"/>
    </source>
</evidence>
<sequence>MGLNHHMETTTFECGIMQDESEESFVWIFHTFIEAMNGKVPGAVITNQDIAMGNALARVMPQSRHRLCYWHIKKKMLEKLPELYRKRSTFKFELKRCVRDSRSHGEFDIEWCRIMRAYGLEDNIWLSSLYDARSKWVPIYCRNTFFAGMTTMQRSESMNAFFEKIVDSRTTLCEFFKQFQESLNSRLEESQKEGFNSRHEEDMLELSCPLERHASEVYTRKVFSIFSQELRQINVYKKVKVHVDGPKVTYRIIRHVDQLDAIKDINVGYEDVVFDKHAKTAKCSCQEFEFRGVLCRHILIVFAHKGVDKIPTKYILPRWTKNGNQLLDSVAMPSKAGDFEKLHLHQFIHITRMLQDTIKVSYEAYNLVLGGLEDLYSQASKLAYTEDDDMAYDEDVLNADTVSRVETGN</sequence>
<feature type="domain" description="SWIM-type" evidence="7">
    <location>
        <begin position="269"/>
        <end position="306"/>
    </location>
</feature>
<dbReference type="AlphaFoldDB" id="A0A484MP07"/>
<dbReference type="PANTHER" id="PTHR31669">
    <property type="entry name" value="PROTEIN FAR1-RELATED SEQUENCE 10-RELATED"/>
    <property type="match status" value="1"/>
</dbReference>
<evidence type="ECO:0000313" key="8">
    <source>
        <dbReference type="EMBL" id="VFQ90713.1"/>
    </source>
</evidence>
<evidence type="ECO:0000256" key="3">
    <source>
        <dbReference type="ARBA" id="ARBA00022771"/>
    </source>
</evidence>
<dbReference type="OrthoDB" id="747268at2759"/>
<dbReference type="InterPro" id="IPR018289">
    <property type="entry name" value="MULE_transposase_dom"/>
</dbReference>
<gene>
    <name evidence="8" type="ORF">CCAM_LOCUS32489</name>
</gene>